<dbReference type="Gene3D" id="2.60.120.330">
    <property type="entry name" value="B-lactam Antibiotic, Isopenicillin N Synthase, Chain"/>
    <property type="match status" value="1"/>
</dbReference>
<sequence>MSTTTVTQTQVLKPKPPVLDQRFAVLKQSLVKSEHKQKVIESYARLQRALAAEVDLISKNGPAMVPEIDFNDVMQNGPPARPPPAPPLPPPLSSPHTSPP</sequence>
<evidence type="ECO:0000313" key="3">
    <source>
        <dbReference type="Proteomes" id="UP000325902"/>
    </source>
</evidence>
<accession>A0A5N5CTR5</accession>
<gene>
    <name evidence="2" type="ORF">DBV05_g12588</name>
</gene>
<dbReference type="EMBL" id="VCHE01000285">
    <property type="protein sequence ID" value="KAB2568734.1"/>
    <property type="molecule type" value="Genomic_DNA"/>
</dbReference>
<dbReference type="Proteomes" id="UP000325902">
    <property type="component" value="Unassembled WGS sequence"/>
</dbReference>
<evidence type="ECO:0000256" key="1">
    <source>
        <dbReference type="SAM" id="MobiDB-lite"/>
    </source>
</evidence>
<dbReference type="InterPro" id="IPR010856">
    <property type="entry name" value="Gig2-like"/>
</dbReference>
<dbReference type="InterPro" id="IPR027443">
    <property type="entry name" value="IPNS-like_sf"/>
</dbReference>
<dbReference type="Pfam" id="PF07350">
    <property type="entry name" value="Gig2-like"/>
    <property type="match status" value="1"/>
</dbReference>
<reference evidence="2 3" key="1">
    <citation type="journal article" date="2019" name="Sci. Rep.">
        <title>A multi-omics analysis of the grapevine pathogen Lasiodiplodia theobromae reveals that temperature affects the expression of virulence- and pathogenicity-related genes.</title>
        <authorList>
            <person name="Felix C."/>
            <person name="Meneses R."/>
            <person name="Goncalves M.F.M."/>
            <person name="Tilleman L."/>
            <person name="Duarte A.S."/>
            <person name="Jorrin-Novo J.V."/>
            <person name="Van de Peer Y."/>
            <person name="Deforce D."/>
            <person name="Van Nieuwerburgh F."/>
            <person name="Esteves A.C."/>
            <person name="Alves A."/>
        </authorList>
    </citation>
    <scope>NUCLEOTIDE SEQUENCE [LARGE SCALE GENOMIC DNA]</scope>
    <source>
        <strain evidence="2 3">LA-SOL3</strain>
    </source>
</reference>
<feature type="compositionally biased region" description="Pro residues" evidence="1">
    <location>
        <begin position="79"/>
        <end position="100"/>
    </location>
</feature>
<comment type="caution">
    <text evidence="2">The sequence shown here is derived from an EMBL/GenBank/DDBJ whole genome shotgun (WGS) entry which is preliminary data.</text>
</comment>
<dbReference type="SUPFAM" id="SSF51197">
    <property type="entry name" value="Clavaminate synthase-like"/>
    <property type="match status" value="1"/>
</dbReference>
<proteinExistence type="predicted"/>
<protein>
    <submittedName>
        <fullName evidence="2">Uncharacterized protein</fullName>
    </submittedName>
</protein>
<dbReference type="OrthoDB" id="8249012at2759"/>
<feature type="region of interest" description="Disordered" evidence="1">
    <location>
        <begin position="69"/>
        <end position="100"/>
    </location>
</feature>
<feature type="non-terminal residue" evidence="2">
    <location>
        <position position="100"/>
    </location>
</feature>
<name>A0A5N5CTR5_9PEZI</name>
<keyword evidence="3" id="KW-1185">Reference proteome</keyword>
<dbReference type="AlphaFoldDB" id="A0A5N5CTR5"/>
<organism evidence="2 3">
    <name type="scientific">Lasiodiplodia theobromae</name>
    <dbReference type="NCBI Taxonomy" id="45133"/>
    <lineage>
        <taxon>Eukaryota</taxon>
        <taxon>Fungi</taxon>
        <taxon>Dikarya</taxon>
        <taxon>Ascomycota</taxon>
        <taxon>Pezizomycotina</taxon>
        <taxon>Dothideomycetes</taxon>
        <taxon>Dothideomycetes incertae sedis</taxon>
        <taxon>Botryosphaeriales</taxon>
        <taxon>Botryosphaeriaceae</taxon>
        <taxon>Lasiodiplodia</taxon>
    </lineage>
</organism>
<evidence type="ECO:0000313" key="2">
    <source>
        <dbReference type="EMBL" id="KAB2568734.1"/>
    </source>
</evidence>